<evidence type="ECO:0000256" key="1">
    <source>
        <dbReference type="ARBA" id="ARBA00022801"/>
    </source>
</evidence>
<dbReference type="PANTHER" id="PTHR30404:SF0">
    <property type="entry name" value="N-ACETYLMURAMOYL-L-ALANINE AMIDASE AMIC"/>
    <property type="match status" value="1"/>
</dbReference>
<evidence type="ECO:0000259" key="2">
    <source>
        <dbReference type="SMART" id="SM00646"/>
    </source>
</evidence>
<dbReference type="Gene3D" id="3.40.630.40">
    <property type="entry name" value="Zn-dependent exopeptidases"/>
    <property type="match status" value="1"/>
</dbReference>
<sequence length="312" mass="31436">MGQHAVARPSRRGPRRSLEAAIVLLLATASLVLGVASQETSTPSGPAGGATAAPAPAPVAVDPAAFPPGGCVWLAPTGAGPAATVALDAGHGGPDPGSEGTADGAVRREKDLTLAVARAAAERLRARGTTVVLTRSTDDLGTPLARGAVQDGALTTDASQLDLLGRVRCANLARADALVSVHFNSFADPEVGGTETLYEPERTFARENRALAQSLQTAIRARLTAGGHTPLDRGIADDSSGAESGGGHLVLLGPRIPGYIDEPSAMPGALVEPLFLTHPDDLAAVAEPGGTDALGEAVATGVTEFLDGAQRR</sequence>
<reference evidence="3 4" key="1">
    <citation type="submission" date="2024-03" db="EMBL/GenBank/DDBJ databases">
        <title>Actinomycetospora sp. OC33-EN07, a novel actinomycete isolated from wild orchid (Aerides multiflora).</title>
        <authorList>
            <person name="Suriyachadkun C."/>
        </authorList>
    </citation>
    <scope>NUCLEOTIDE SEQUENCE [LARGE SCALE GENOMIC DNA]</scope>
    <source>
        <strain evidence="3 4">OC33-EN07</strain>
    </source>
</reference>
<dbReference type="RefSeq" id="WP_337705367.1">
    <property type="nucleotide sequence ID" value="NZ_JBBEGM010000010.1"/>
</dbReference>
<dbReference type="SUPFAM" id="SSF53187">
    <property type="entry name" value="Zn-dependent exopeptidases"/>
    <property type="match status" value="1"/>
</dbReference>
<protein>
    <submittedName>
        <fullName evidence="3">N-acetylmuramoyl-L-alanine amidase</fullName>
        <ecNumber evidence="3">3.5.1.28</ecNumber>
    </submittedName>
</protein>
<keyword evidence="1 3" id="KW-0378">Hydrolase</keyword>
<dbReference type="SMART" id="SM00646">
    <property type="entry name" value="Ami_3"/>
    <property type="match status" value="1"/>
</dbReference>
<proteinExistence type="predicted"/>
<dbReference type="InterPro" id="IPR050695">
    <property type="entry name" value="N-acetylmuramoyl_amidase_3"/>
</dbReference>
<accession>A0ABU8MAU9</accession>
<evidence type="ECO:0000313" key="3">
    <source>
        <dbReference type="EMBL" id="MEJ2863999.1"/>
    </source>
</evidence>
<dbReference type="EMBL" id="JBBEGM010000010">
    <property type="protein sequence ID" value="MEJ2863999.1"/>
    <property type="molecule type" value="Genomic_DNA"/>
</dbReference>
<comment type="caution">
    <text evidence="3">The sequence shown here is derived from an EMBL/GenBank/DDBJ whole genome shotgun (WGS) entry which is preliminary data.</text>
</comment>
<keyword evidence="4" id="KW-1185">Reference proteome</keyword>
<dbReference type="InterPro" id="IPR002508">
    <property type="entry name" value="MurNAc-LAA_cat"/>
</dbReference>
<dbReference type="GO" id="GO:0008745">
    <property type="term" value="F:N-acetylmuramoyl-L-alanine amidase activity"/>
    <property type="evidence" value="ECO:0007669"/>
    <property type="project" value="UniProtKB-EC"/>
</dbReference>
<gene>
    <name evidence="3" type="ORF">WCD58_22780</name>
</gene>
<evidence type="ECO:0000313" key="4">
    <source>
        <dbReference type="Proteomes" id="UP001369736"/>
    </source>
</evidence>
<feature type="domain" description="MurNAc-LAA" evidence="2">
    <location>
        <begin position="167"/>
        <end position="303"/>
    </location>
</feature>
<dbReference type="Proteomes" id="UP001369736">
    <property type="component" value="Unassembled WGS sequence"/>
</dbReference>
<dbReference type="Pfam" id="PF01520">
    <property type="entry name" value="Amidase_3"/>
    <property type="match status" value="1"/>
</dbReference>
<name>A0ABU8MAU9_9PSEU</name>
<dbReference type="EC" id="3.5.1.28" evidence="3"/>
<organism evidence="3 4">
    <name type="scientific">Actinomycetospora flava</name>
    <dbReference type="NCBI Taxonomy" id="3129232"/>
    <lineage>
        <taxon>Bacteria</taxon>
        <taxon>Bacillati</taxon>
        <taxon>Actinomycetota</taxon>
        <taxon>Actinomycetes</taxon>
        <taxon>Pseudonocardiales</taxon>
        <taxon>Pseudonocardiaceae</taxon>
        <taxon>Actinomycetospora</taxon>
    </lineage>
</organism>
<dbReference type="CDD" id="cd02696">
    <property type="entry name" value="MurNAc-LAA"/>
    <property type="match status" value="1"/>
</dbReference>
<dbReference type="PANTHER" id="PTHR30404">
    <property type="entry name" value="N-ACETYLMURAMOYL-L-ALANINE AMIDASE"/>
    <property type="match status" value="1"/>
</dbReference>